<feature type="chain" id="PRO_5047484187" description="Peptidase M26" evidence="1">
    <location>
        <begin position="28"/>
        <end position="940"/>
    </location>
</feature>
<dbReference type="Proteomes" id="UP000533637">
    <property type="component" value="Unassembled WGS sequence"/>
</dbReference>
<dbReference type="RefSeq" id="WP_183668298.1">
    <property type="nucleotide sequence ID" value="NZ_BMPB01000006.1"/>
</dbReference>
<organism evidence="2 3">
    <name type="scientific">Parabacteroides faecis</name>
    <dbReference type="NCBI Taxonomy" id="1217282"/>
    <lineage>
        <taxon>Bacteria</taxon>
        <taxon>Pseudomonadati</taxon>
        <taxon>Bacteroidota</taxon>
        <taxon>Bacteroidia</taxon>
        <taxon>Bacteroidales</taxon>
        <taxon>Tannerellaceae</taxon>
        <taxon>Parabacteroides</taxon>
    </lineage>
</organism>
<feature type="signal peptide" evidence="1">
    <location>
        <begin position="1"/>
        <end position="27"/>
    </location>
</feature>
<comment type="caution">
    <text evidence="2">The sequence shown here is derived from an EMBL/GenBank/DDBJ whole genome shotgun (WGS) entry which is preliminary data.</text>
</comment>
<evidence type="ECO:0000313" key="3">
    <source>
        <dbReference type="Proteomes" id="UP000533637"/>
    </source>
</evidence>
<name>A0ABR6KFZ6_9BACT</name>
<keyword evidence="3" id="KW-1185">Reference proteome</keyword>
<accession>A0ABR6KFZ6</accession>
<dbReference type="EMBL" id="JACHOC010000001">
    <property type="protein sequence ID" value="MBB4620269.1"/>
    <property type="molecule type" value="Genomic_DNA"/>
</dbReference>
<evidence type="ECO:0008006" key="4">
    <source>
        <dbReference type="Google" id="ProtNLM"/>
    </source>
</evidence>
<sequence>MRIQKNHTFCFSRFLLFLLATSFLMLTGCKDDENQTPVPGGEDYGQERRIELVADLSSQIPTGEISFRLIYNRDTPLAVKAIHSVENGKSVFYLDSRLRVGRYILASIIHKTSEEIFSEANVGCALDVSTRSNAVSPSTFDKLAGYFGTGTADDPYRIASSTGFDVMRKLIEDGNNSFEGKYFLQTADINMVGSYNKGFRPIAHQQAFPFKGCYDGGGHTISYCAIRTLDSKEQKVGSEVHASGLFGYACGATFRNVTMVDPVSIGANSTGSLVGAVLGTSGEVETPTYLDNCRVRKTSSSASEIYGISFVGGLVGGVDAQAVLVMHRCVNENLPVGNRSDGSFVGGLVGGGTINATAIMDSCVNQSPVVAAGSRCTGGLIGGIETANITNCLNKGNVSATHRSALGTGGIAGGLGTSTLAVVQNEGRINGYEGTGGIVGSTVISKSDGSYNDLIITSAHNYGAILGTDNSGGIAGEAQAMMTDCYNEGSVEATGDFAGGLAGYTPTVVINNSYNNGAVDANKFAGGLLARAAYYIVTNSSNLGPVTASHGMAAGILTLGGTTGMINFCTNYASVRGAVYVAGIIAHSGETKSFTKRDFASIVVSTGKGTFKLMKALRTPPKNVSSLKALFKGGKKVVKIASNTLDLISAIATPPLMQDISMWDDLYNRKLDVRNEEMIAGMHAKVAAALPTTRGPLAGSEVLPGLVYENSKAFSRSLEGEGDDLYGDAVHSRLADISEQVAKMEQNREIAIAAVNCVLAVAGAIFTGGAATAAIVVCSTAVTTVGILTDRMDNCIEISQCCNFGDINAGENGYGIIAFQGDHLRLHNCFSAGAASGYGVADTALDGLDDVKPRRIISIGTMNQDPFKSGAAVANQGLFFLVDNKGSHGSRIGYCFADDLARKSTYTDTESPFDFDNTRAWSFQSPIVPLPYNNLYYSFR</sequence>
<protein>
    <recommendedName>
        <fullName evidence="4">Peptidase M26</fullName>
    </recommendedName>
</protein>
<proteinExistence type="predicted"/>
<keyword evidence="1" id="KW-0732">Signal</keyword>
<gene>
    <name evidence="2" type="ORF">GGQ57_000143</name>
</gene>
<evidence type="ECO:0000256" key="1">
    <source>
        <dbReference type="SAM" id="SignalP"/>
    </source>
</evidence>
<dbReference type="Gene3D" id="2.160.20.110">
    <property type="match status" value="2"/>
</dbReference>
<dbReference type="PROSITE" id="PS51257">
    <property type="entry name" value="PROKAR_LIPOPROTEIN"/>
    <property type="match status" value="1"/>
</dbReference>
<reference evidence="2 3" key="1">
    <citation type="submission" date="2020-08" db="EMBL/GenBank/DDBJ databases">
        <title>Genomic Encyclopedia of Type Strains, Phase IV (KMG-IV): sequencing the most valuable type-strain genomes for metagenomic binning, comparative biology and taxonomic classification.</title>
        <authorList>
            <person name="Goeker M."/>
        </authorList>
    </citation>
    <scope>NUCLEOTIDE SEQUENCE [LARGE SCALE GENOMIC DNA]</scope>
    <source>
        <strain evidence="2 3">DSM 102983</strain>
    </source>
</reference>
<evidence type="ECO:0000313" key="2">
    <source>
        <dbReference type="EMBL" id="MBB4620269.1"/>
    </source>
</evidence>